<dbReference type="SMART" id="SM00850">
    <property type="entry name" value="LytTR"/>
    <property type="match status" value="1"/>
</dbReference>
<name>A0A1I5U6R7_9BACT</name>
<keyword evidence="1" id="KW-0597">Phosphoprotein</keyword>
<organism evidence="4 5">
    <name type="scientific">Pseudarcicella hirudinis</name>
    <dbReference type="NCBI Taxonomy" id="1079859"/>
    <lineage>
        <taxon>Bacteria</taxon>
        <taxon>Pseudomonadati</taxon>
        <taxon>Bacteroidota</taxon>
        <taxon>Cytophagia</taxon>
        <taxon>Cytophagales</taxon>
        <taxon>Flectobacillaceae</taxon>
        <taxon>Pseudarcicella</taxon>
    </lineage>
</organism>
<dbReference type="Gene3D" id="2.40.50.1020">
    <property type="entry name" value="LytTr DNA-binding domain"/>
    <property type="match status" value="1"/>
</dbReference>
<evidence type="ECO:0000259" key="2">
    <source>
        <dbReference type="PROSITE" id="PS50110"/>
    </source>
</evidence>
<dbReference type="PROSITE" id="PS50110">
    <property type="entry name" value="RESPONSE_REGULATORY"/>
    <property type="match status" value="1"/>
</dbReference>
<dbReference type="GO" id="GO:0000156">
    <property type="term" value="F:phosphorelay response regulator activity"/>
    <property type="evidence" value="ECO:0007669"/>
    <property type="project" value="InterPro"/>
</dbReference>
<evidence type="ECO:0000313" key="4">
    <source>
        <dbReference type="EMBL" id="SFP90627.1"/>
    </source>
</evidence>
<dbReference type="InterPro" id="IPR007492">
    <property type="entry name" value="LytTR_DNA-bd_dom"/>
</dbReference>
<dbReference type="AlphaFoldDB" id="A0A1I5U6R7"/>
<dbReference type="SMART" id="SM00448">
    <property type="entry name" value="REC"/>
    <property type="match status" value="1"/>
</dbReference>
<dbReference type="STRING" id="1079859.SAMN04515674_1078"/>
<dbReference type="PANTHER" id="PTHR37299:SF1">
    <property type="entry name" value="STAGE 0 SPORULATION PROTEIN A HOMOLOG"/>
    <property type="match status" value="1"/>
</dbReference>
<accession>A0A1I5U6R7</accession>
<evidence type="ECO:0000259" key="3">
    <source>
        <dbReference type="PROSITE" id="PS50930"/>
    </source>
</evidence>
<dbReference type="EMBL" id="FOXH01000007">
    <property type="protein sequence ID" value="SFP90627.1"/>
    <property type="molecule type" value="Genomic_DNA"/>
</dbReference>
<dbReference type="SUPFAM" id="SSF52172">
    <property type="entry name" value="CheY-like"/>
    <property type="match status" value="1"/>
</dbReference>
<keyword evidence="5" id="KW-1185">Reference proteome</keyword>
<evidence type="ECO:0000313" key="5">
    <source>
        <dbReference type="Proteomes" id="UP000199306"/>
    </source>
</evidence>
<dbReference type="PROSITE" id="PS50930">
    <property type="entry name" value="HTH_LYTTR"/>
    <property type="match status" value="1"/>
</dbReference>
<gene>
    <name evidence="4" type="ORF">SAMN04515674_1078</name>
</gene>
<dbReference type="InterPro" id="IPR011006">
    <property type="entry name" value="CheY-like_superfamily"/>
</dbReference>
<dbReference type="Pfam" id="PF00072">
    <property type="entry name" value="Response_reg"/>
    <property type="match status" value="1"/>
</dbReference>
<dbReference type="Pfam" id="PF04397">
    <property type="entry name" value="LytTR"/>
    <property type="match status" value="1"/>
</dbReference>
<sequence length="229" mass="26418">MSYIIVENDFLYAERIKVILAEAFGADDIYVFDNVKETLAFCQNHTPEIIICDIFLEGNKTGLDLLDVLRDQHIPIVMMTSSVSPEFYEIAKQIKHVNYLIKPIQALSLISTIEKLLNETGTSPKEDGLFVKGNHNKHIKVLFDEILWIESEGNYSTIVTKTKKYTLKQPLKNLIVVLDDRFERCHQRYLVNLNLINSHSQDLLHIESFTIPLGRTFRLKILDRLAAKK</sequence>
<keyword evidence="4" id="KW-0238">DNA-binding</keyword>
<feature type="modified residue" description="4-aspartylphosphate" evidence="1">
    <location>
        <position position="53"/>
    </location>
</feature>
<proteinExistence type="predicted"/>
<evidence type="ECO:0000256" key="1">
    <source>
        <dbReference type="PROSITE-ProRule" id="PRU00169"/>
    </source>
</evidence>
<dbReference type="PANTHER" id="PTHR37299">
    <property type="entry name" value="TRANSCRIPTIONAL REGULATOR-RELATED"/>
    <property type="match status" value="1"/>
</dbReference>
<dbReference type="RefSeq" id="WP_092017636.1">
    <property type="nucleotide sequence ID" value="NZ_FOXH01000007.1"/>
</dbReference>
<reference evidence="4 5" key="1">
    <citation type="submission" date="2016-10" db="EMBL/GenBank/DDBJ databases">
        <authorList>
            <person name="de Groot N.N."/>
        </authorList>
    </citation>
    <scope>NUCLEOTIDE SEQUENCE [LARGE SCALE GENOMIC DNA]</scope>
    <source>
        <strain evidence="5">E92,LMG 26720,CCM 7988</strain>
    </source>
</reference>
<dbReference type="Proteomes" id="UP000199306">
    <property type="component" value="Unassembled WGS sequence"/>
</dbReference>
<dbReference type="OrthoDB" id="940990at2"/>
<protein>
    <submittedName>
        <fullName evidence="4">DNA-binding response regulator, LytR/AlgR family</fullName>
    </submittedName>
</protein>
<dbReference type="Gene3D" id="3.40.50.2300">
    <property type="match status" value="1"/>
</dbReference>
<feature type="domain" description="Response regulatory" evidence="2">
    <location>
        <begin position="2"/>
        <end position="117"/>
    </location>
</feature>
<feature type="domain" description="HTH LytTR-type" evidence="3">
    <location>
        <begin position="139"/>
        <end position="227"/>
    </location>
</feature>
<dbReference type="InterPro" id="IPR001789">
    <property type="entry name" value="Sig_transdc_resp-reg_receiver"/>
</dbReference>
<dbReference type="InterPro" id="IPR046947">
    <property type="entry name" value="LytR-like"/>
</dbReference>
<dbReference type="GO" id="GO:0003677">
    <property type="term" value="F:DNA binding"/>
    <property type="evidence" value="ECO:0007669"/>
    <property type="project" value="UniProtKB-KW"/>
</dbReference>